<evidence type="ECO:0000313" key="2">
    <source>
        <dbReference type="EMBL" id="SCF24781.1"/>
    </source>
</evidence>
<reference evidence="3" key="1">
    <citation type="submission" date="2016-06" db="EMBL/GenBank/DDBJ databases">
        <authorList>
            <person name="Varghese N."/>
            <person name="Submissions Spin"/>
        </authorList>
    </citation>
    <scope>NUCLEOTIDE SEQUENCE [LARGE SCALE GENOMIC DNA]</scope>
    <source>
        <strain evidence="3">DSM 43909</strain>
    </source>
</reference>
<gene>
    <name evidence="2" type="ORF">GA0074695_4760</name>
</gene>
<proteinExistence type="predicted"/>
<dbReference type="GO" id="GO:0051920">
    <property type="term" value="F:peroxiredoxin activity"/>
    <property type="evidence" value="ECO:0007669"/>
    <property type="project" value="InterPro"/>
</dbReference>
<sequence>MSGEPAPVHVPEALVPLFAQNPGALDLLRAARLGLQGGSGLTPEQVELVTLAALTALGAPAGSFAVHVQRARRLGLTEKQVWGVLEALAVIVGVPRLVNAAPAVAAALADFVEGADDDPR</sequence>
<dbReference type="SUPFAM" id="SSF69118">
    <property type="entry name" value="AhpD-like"/>
    <property type="match status" value="1"/>
</dbReference>
<dbReference type="EMBL" id="LT607411">
    <property type="protein sequence ID" value="SCF24781.1"/>
    <property type="molecule type" value="Genomic_DNA"/>
</dbReference>
<protein>
    <submittedName>
        <fullName evidence="2">Uncharacterized conserved protein YurZ, alkylhydroperoxidase/carboxymuconolactone decarboxylase family</fullName>
    </submittedName>
</protein>
<dbReference type="RefSeq" id="WP_089008210.1">
    <property type="nucleotide sequence ID" value="NZ_LT607411.1"/>
</dbReference>
<feature type="domain" description="Carboxymuconolactone decarboxylase-like" evidence="1">
    <location>
        <begin position="23"/>
        <end position="105"/>
    </location>
</feature>
<accession>A0A1C4YWQ7</accession>
<dbReference type="AlphaFoldDB" id="A0A1C4YWQ7"/>
<organism evidence="2 3">
    <name type="scientific">Micromonospora viridifaciens</name>
    <dbReference type="NCBI Taxonomy" id="1881"/>
    <lineage>
        <taxon>Bacteria</taxon>
        <taxon>Bacillati</taxon>
        <taxon>Actinomycetota</taxon>
        <taxon>Actinomycetes</taxon>
        <taxon>Micromonosporales</taxon>
        <taxon>Micromonosporaceae</taxon>
        <taxon>Micromonospora</taxon>
    </lineage>
</organism>
<keyword evidence="2" id="KW-0560">Oxidoreductase</keyword>
<evidence type="ECO:0000313" key="3">
    <source>
        <dbReference type="Proteomes" id="UP000198242"/>
    </source>
</evidence>
<dbReference type="InterPro" id="IPR029032">
    <property type="entry name" value="AhpD-like"/>
</dbReference>
<dbReference type="Pfam" id="PF02627">
    <property type="entry name" value="CMD"/>
    <property type="match status" value="1"/>
</dbReference>
<dbReference type="Gene3D" id="1.20.1290.10">
    <property type="entry name" value="AhpD-like"/>
    <property type="match status" value="1"/>
</dbReference>
<keyword evidence="3" id="KW-1185">Reference proteome</keyword>
<dbReference type="OrthoDB" id="9802489at2"/>
<evidence type="ECO:0000259" key="1">
    <source>
        <dbReference type="Pfam" id="PF02627"/>
    </source>
</evidence>
<name>A0A1C4YWQ7_MICVI</name>
<dbReference type="Proteomes" id="UP000198242">
    <property type="component" value="Chromosome I"/>
</dbReference>
<keyword evidence="2" id="KW-0575">Peroxidase</keyword>
<dbReference type="InterPro" id="IPR003779">
    <property type="entry name" value="CMD-like"/>
</dbReference>